<evidence type="ECO:0000256" key="1">
    <source>
        <dbReference type="ARBA" id="ARBA00004141"/>
    </source>
</evidence>
<proteinExistence type="predicted"/>
<dbReference type="PANTHER" id="PTHR47891">
    <property type="entry name" value="TRANSPORTER-RELATED"/>
    <property type="match status" value="1"/>
</dbReference>
<evidence type="ECO:0000313" key="6">
    <source>
        <dbReference type="EMBL" id="MPW15315.1"/>
    </source>
</evidence>
<evidence type="ECO:0000256" key="2">
    <source>
        <dbReference type="ARBA" id="ARBA00022692"/>
    </source>
</evidence>
<keyword evidence="2 5" id="KW-0812">Transmembrane</keyword>
<evidence type="ECO:0000256" key="3">
    <source>
        <dbReference type="ARBA" id="ARBA00022989"/>
    </source>
</evidence>
<gene>
    <name evidence="6" type="ORF">GDZ32_11460</name>
</gene>
<name>A0A6A7K4B9_LACHE</name>
<dbReference type="Gene3D" id="1.20.58.340">
    <property type="entry name" value="Magnesium transport protein CorA, transmembrane region"/>
    <property type="match status" value="1"/>
</dbReference>
<evidence type="ECO:0000256" key="4">
    <source>
        <dbReference type="ARBA" id="ARBA00023136"/>
    </source>
</evidence>
<reference evidence="6 7" key="1">
    <citation type="submission" date="2019-10" db="EMBL/GenBank/DDBJ databases">
        <title>Draft genome sequences of Lactobacillus strains.</title>
        <authorList>
            <person name="Cho G.-S."/>
            <person name="Fagbemigun O."/>
            <person name="Brinks E."/>
            <person name="Franz C.M.A.P."/>
        </authorList>
    </citation>
    <scope>NUCLEOTIDE SEQUENCE [LARGE SCALE GENOMIC DNA]</scope>
    <source>
        <strain evidence="6 7">313</strain>
    </source>
</reference>
<feature type="transmembrane region" description="Helical" evidence="5">
    <location>
        <begin position="34"/>
        <end position="53"/>
    </location>
</feature>
<dbReference type="GO" id="GO:0046873">
    <property type="term" value="F:metal ion transmembrane transporter activity"/>
    <property type="evidence" value="ECO:0007669"/>
    <property type="project" value="InterPro"/>
</dbReference>
<dbReference type="Pfam" id="PF01544">
    <property type="entry name" value="CorA"/>
    <property type="match status" value="1"/>
</dbReference>
<dbReference type="AlphaFoldDB" id="A0A6A7K4B9"/>
<comment type="subcellular location">
    <subcellularLocation>
        <location evidence="1">Membrane</location>
        <topology evidence="1">Multi-pass membrane protein</topology>
    </subcellularLocation>
</comment>
<dbReference type="SUPFAM" id="SSF144083">
    <property type="entry name" value="Magnesium transport protein CorA, transmembrane region"/>
    <property type="match status" value="1"/>
</dbReference>
<dbReference type="InterPro" id="IPR047199">
    <property type="entry name" value="CorA-like"/>
</dbReference>
<keyword evidence="3 5" id="KW-1133">Transmembrane helix</keyword>
<dbReference type="InterPro" id="IPR045863">
    <property type="entry name" value="CorA_TM1_TM2"/>
</dbReference>
<dbReference type="PANTHER" id="PTHR47891:SF1">
    <property type="entry name" value="CORA-MAGNESIUM AND COBALT TRANSPORTER"/>
    <property type="match status" value="1"/>
</dbReference>
<keyword evidence="4 5" id="KW-0472">Membrane</keyword>
<dbReference type="InterPro" id="IPR002523">
    <property type="entry name" value="MgTranspt_CorA/ZnTranspt_ZntB"/>
</dbReference>
<dbReference type="Proteomes" id="UP000430466">
    <property type="component" value="Unassembled WGS sequence"/>
</dbReference>
<evidence type="ECO:0000313" key="7">
    <source>
        <dbReference type="Proteomes" id="UP000430466"/>
    </source>
</evidence>
<protein>
    <submittedName>
        <fullName evidence="6">Uncharacterized protein</fullName>
    </submittedName>
</protein>
<evidence type="ECO:0000256" key="5">
    <source>
        <dbReference type="SAM" id="Phobius"/>
    </source>
</evidence>
<organism evidence="6 7">
    <name type="scientific">Lactobacillus helveticus</name>
    <name type="common">Lactobacillus suntoryeus</name>
    <dbReference type="NCBI Taxonomy" id="1587"/>
    <lineage>
        <taxon>Bacteria</taxon>
        <taxon>Bacillati</taxon>
        <taxon>Bacillota</taxon>
        <taxon>Bacilli</taxon>
        <taxon>Lactobacillales</taxon>
        <taxon>Lactobacillaceae</taxon>
        <taxon>Lactobacillus</taxon>
    </lineage>
</organism>
<sequence>MDRIILGYSQYLDDLANMIKNMISYLLNMIMKTLTEISIVLTIPAIIFGFWGINVHVPFEKSSYGVSAVLLISVILSLICWFLMRRKTYL</sequence>
<dbReference type="EMBL" id="WHOE01000171">
    <property type="protein sequence ID" value="MPW15315.1"/>
    <property type="molecule type" value="Genomic_DNA"/>
</dbReference>
<comment type="caution">
    <text evidence="6">The sequence shown here is derived from an EMBL/GenBank/DDBJ whole genome shotgun (WGS) entry which is preliminary data.</text>
</comment>
<accession>A0A6A7K4B9</accession>
<dbReference type="GO" id="GO:0016020">
    <property type="term" value="C:membrane"/>
    <property type="evidence" value="ECO:0007669"/>
    <property type="project" value="UniProtKB-SubCell"/>
</dbReference>
<feature type="transmembrane region" description="Helical" evidence="5">
    <location>
        <begin position="65"/>
        <end position="84"/>
    </location>
</feature>